<dbReference type="GO" id="GO:0005615">
    <property type="term" value="C:extracellular space"/>
    <property type="evidence" value="ECO:0007669"/>
    <property type="project" value="InterPro"/>
</dbReference>
<dbReference type="Pfam" id="PF00079">
    <property type="entry name" value="Serpin"/>
    <property type="match status" value="1"/>
</dbReference>
<sequence length="426" mass="45789">MNPTRRCGPAKGEHMSVARTVAAVLAGVVMLAGCGDDRPPGDAGAIDADLVADLGNDDARAVGESVNQFGFDLLGELGEGDENVVTSPVSVSVLLAMVLAGAGGDTAEQMSEVLHLDEPRDVRVGALLGRLADTDDVVLSVANALWARQGTEFEDDYLSFVEDTFGATVEEADLSAGEIVDEIDGWAADRTEGKIDEIAEDLGLPSGNAVLVLLNAVYFLGEWTTPFDPDDTRDEPFTMLDGSADDVPTMHLRQEDFDYVERDGYEMLRLPYGEDERYGMEILLPDESSDVTELTTRLDAREWADAVDSLSSATVQELALPSFELEWGMSLDDPLRHLGMDSAFDGSADFRPMSPVNPFLDTVVHKTYIKVDEEGTEAAAVTGGVMAESAPTDALEFRVDRPFIFTISDQETGTILFLGTVTDPSA</sequence>
<dbReference type="Proteomes" id="UP000250462">
    <property type="component" value="Unassembled WGS sequence"/>
</dbReference>
<dbReference type="InterPro" id="IPR036186">
    <property type="entry name" value="Serpin_sf"/>
</dbReference>
<dbReference type="InterPro" id="IPR042178">
    <property type="entry name" value="Serpin_sf_1"/>
</dbReference>
<keyword evidence="4" id="KW-1185">Reference proteome</keyword>
<dbReference type="InterPro" id="IPR042185">
    <property type="entry name" value="Serpin_sf_2"/>
</dbReference>
<dbReference type="EMBL" id="QMIG01000002">
    <property type="protein sequence ID" value="RAW17891.1"/>
    <property type="molecule type" value="Genomic_DNA"/>
</dbReference>
<dbReference type="InterPro" id="IPR023795">
    <property type="entry name" value="Serpin_CS"/>
</dbReference>
<dbReference type="SMART" id="SM00093">
    <property type="entry name" value="SERPIN"/>
    <property type="match status" value="1"/>
</dbReference>
<proteinExistence type="inferred from homology"/>
<name>A0A329QZX8_9ACTN</name>
<evidence type="ECO:0000313" key="4">
    <source>
        <dbReference type="Proteomes" id="UP000250462"/>
    </source>
</evidence>
<dbReference type="PROSITE" id="PS51257">
    <property type="entry name" value="PROKAR_LIPOPROTEIN"/>
    <property type="match status" value="1"/>
</dbReference>
<organism evidence="3 4">
    <name type="scientific">Phytoactinopolyspora halophila</name>
    <dbReference type="NCBI Taxonomy" id="1981511"/>
    <lineage>
        <taxon>Bacteria</taxon>
        <taxon>Bacillati</taxon>
        <taxon>Actinomycetota</taxon>
        <taxon>Actinomycetes</taxon>
        <taxon>Jiangellales</taxon>
        <taxon>Jiangellaceae</taxon>
        <taxon>Phytoactinopolyspora</taxon>
    </lineage>
</organism>
<dbReference type="PANTHER" id="PTHR11461:SF211">
    <property type="entry name" value="GH10112P-RELATED"/>
    <property type="match status" value="1"/>
</dbReference>
<dbReference type="SUPFAM" id="SSF56574">
    <property type="entry name" value="Serpins"/>
    <property type="match status" value="1"/>
</dbReference>
<dbReference type="InterPro" id="IPR000215">
    <property type="entry name" value="Serpin_fam"/>
</dbReference>
<evidence type="ECO:0000256" key="1">
    <source>
        <dbReference type="RuleBase" id="RU000411"/>
    </source>
</evidence>
<evidence type="ECO:0000259" key="2">
    <source>
        <dbReference type="SMART" id="SM00093"/>
    </source>
</evidence>
<dbReference type="GO" id="GO:0004867">
    <property type="term" value="F:serine-type endopeptidase inhibitor activity"/>
    <property type="evidence" value="ECO:0007669"/>
    <property type="project" value="InterPro"/>
</dbReference>
<dbReference type="PROSITE" id="PS00284">
    <property type="entry name" value="SERPIN"/>
    <property type="match status" value="1"/>
</dbReference>
<feature type="domain" description="Serpin" evidence="2">
    <location>
        <begin position="71"/>
        <end position="424"/>
    </location>
</feature>
<dbReference type="AlphaFoldDB" id="A0A329QZX8"/>
<dbReference type="CDD" id="cd19588">
    <property type="entry name" value="serpin_miropin-like"/>
    <property type="match status" value="1"/>
</dbReference>
<dbReference type="Gene3D" id="2.30.39.10">
    <property type="entry name" value="Alpha-1-antitrypsin, domain 1"/>
    <property type="match status" value="1"/>
</dbReference>
<dbReference type="PANTHER" id="PTHR11461">
    <property type="entry name" value="SERINE PROTEASE INHIBITOR, SERPIN"/>
    <property type="match status" value="1"/>
</dbReference>
<reference evidence="3 4" key="1">
    <citation type="submission" date="2018-06" db="EMBL/GenBank/DDBJ databases">
        <title>Phytoactinopolyspora halophila sp. nov., a novel halophilic actinomycete isolated from a saline soil in China.</title>
        <authorList>
            <person name="Tang S.-K."/>
        </authorList>
    </citation>
    <scope>NUCLEOTIDE SEQUENCE [LARGE SCALE GENOMIC DNA]</scope>
    <source>
        <strain evidence="3 4">YIM 96934</strain>
    </source>
</reference>
<gene>
    <name evidence="3" type="ORF">DPM12_03300</name>
</gene>
<accession>A0A329QZX8</accession>
<protein>
    <recommendedName>
        <fullName evidence="2">Serpin domain-containing protein</fullName>
    </recommendedName>
</protein>
<comment type="caution">
    <text evidence="3">The sequence shown here is derived from an EMBL/GenBank/DDBJ whole genome shotgun (WGS) entry which is preliminary data.</text>
</comment>
<evidence type="ECO:0000313" key="3">
    <source>
        <dbReference type="EMBL" id="RAW17891.1"/>
    </source>
</evidence>
<comment type="similarity">
    <text evidence="1">Belongs to the serpin family.</text>
</comment>
<dbReference type="Gene3D" id="3.30.497.10">
    <property type="entry name" value="Antithrombin, subunit I, domain 2"/>
    <property type="match status" value="1"/>
</dbReference>
<dbReference type="InterPro" id="IPR023796">
    <property type="entry name" value="Serpin_dom"/>
</dbReference>